<dbReference type="GO" id="GO:0016592">
    <property type="term" value="C:mediator complex"/>
    <property type="evidence" value="ECO:0007669"/>
    <property type="project" value="InterPro"/>
</dbReference>
<dbReference type="Gene3D" id="1.10.10.1340">
    <property type="entry name" value="Mediator of RNA polymerase II, submodule Med31 (Soh1)"/>
    <property type="match status" value="1"/>
</dbReference>
<name>A0A3P7L8L1_DIBLA</name>
<organism evidence="9 10">
    <name type="scientific">Dibothriocephalus latus</name>
    <name type="common">Fish tapeworm</name>
    <name type="synonym">Diphyllobothrium latum</name>
    <dbReference type="NCBI Taxonomy" id="60516"/>
    <lineage>
        <taxon>Eukaryota</taxon>
        <taxon>Metazoa</taxon>
        <taxon>Spiralia</taxon>
        <taxon>Lophotrochozoa</taxon>
        <taxon>Platyhelminthes</taxon>
        <taxon>Cestoda</taxon>
        <taxon>Eucestoda</taxon>
        <taxon>Diphyllobothriidea</taxon>
        <taxon>Diphyllobothriidae</taxon>
        <taxon>Dibothriocephalus</taxon>
    </lineage>
</organism>
<comment type="subcellular location">
    <subcellularLocation>
        <location evidence="1 7">Nucleus</location>
    </subcellularLocation>
</comment>
<comment type="subunit">
    <text evidence="7">Component of the Mediator complex.</text>
</comment>
<dbReference type="PANTHER" id="PTHR13186">
    <property type="entry name" value="MEDIATOR OF RNA POLYMERASE II TRANSCRIPTION SUBUNIT 31"/>
    <property type="match status" value="1"/>
</dbReference>
<keyword evidence="5 7" id="KW-0804">Transcription</keyword>
<evidence type="ECO:0000313" key="10">
    <source>
        <dbReference type="Proteomes" id="UP000281553"/>
    </source>
</evidence>
<keyword evidence="4 7" id="KW-0010">Activator</keyword>
<keyword evidence="3 7" id="KW-0805">Transcription regulation</keyword>
<evidence type="ECO:0000256" key="3">
    <source>
        <dbReference type="ARBA" id="ARBA00023015"/>
    </source>
</evidence>
<dbReference type="InterPro" id="IPR008831">
    <property type="entry name" value="Mediator_Med31"/>
</dbReference>
<accession>A0A3P7L8L1</accession>
<evidence type="ECO:0000256" key="5">
    <source>
        <dbReference type="ARBA" id="ARBA00023163"/>
    </source>
</evidence>
<evidence type="ECO:0000256" key="2">
    <source>
        <dbReference type="ARBA" id="ARBA00006378"/>
    </source>
</evidence>
<keyword evidence="6 7" id="KW-0539">Nucleus</keyword>
<keyword evidence="8" id="KW-0472">Membrane</keyword>
<gene>
    <name evidence="9" type="ORF">DILT_LOCUS8735</name>
</gene>
<evidence type="ECO:0000256" key="8">
    <source>
        <dbReference type="SAM" id="Phobius"/>
    </source>
</evidence>
<evidence type="ECO:0000256" key="7">
    <source>
        <dbReference type="RuleBase" id="RU364129"/>
    </source>
</evidence>
<keyword evidence="8" id="KW-1133">Transmembrane helix</keyword>
<evidence type="ECO:0000313" key="9">
    <source>
        <dbReference type="EMBL" id="VDN12904.1"/>
    </source>
</evidence>
<feature type="transmembrane region" description="Helical" evidence="8">
    <location>
        <begin position="58"/>
        <end position="76"/>
    </location>
</feature>
<dbReference type="InterPro" id="IPR038089">
    <property type="entry name" value="Med31_sf"/>
</dbReference>
<comment type="similarity">
    <text evidence="2 7">Belongs to the Mediator complex subunit 31 family.</text>
</comment>
<dbReference type="OrthoDB" id="10257739at2759"/>
<dbReference type="Pfam" id="PF05669">
    <property type="entry name" value="Med31"/>
    <property type="match status" value="1"/>
</dbReference>
<dbReference type="GO" id="GO:0003712">
    <property type="term" value="F:transcription coregulator activity"/>
    <property type="evidence" value="ECO:0007669"/>
    <property type="project" value="InterPro"/>
</dbReference>
<evidence type="ECO:0000256" key="1">
    <source>
        <dbReference type="ARBA" id="ARBA00004123"/>
    </source>
</evidence>
<dbReference type="Proteomes" id="UP000281553">
    <property type="component" value="Unassembled WGS sequence"/>
</dbReference>
<proteinExistence type="inferred from homology"/>
<dbReference type="GO" id="GO:0006355">
    <property type="term" value="P:regulation of DNA-templated transcription"/>
    <property type="evidence" value="ECO:0007669"/>
    <property type="project" value="InterPro"/>
</dbReference>
<reference evidence="9 10" key="1">
    <citation type="submission" date="2018-11" db="EMBL/GenBank/DDBJ databases">
        <authorList>
            <consortium name="Pathogen Informatics"/>
        </authorList>
    </citation>
    <scope>NUCLEOTIDE SEQUENCE [LARGE SCALE GENOMIC DNA]</scope>
</reference>
<keyword evidence="8" id="KW-0812">Transmembrane</keyword>
<evidence type="ECO:0000256" key="6">
    <source>
        <dbReference type="ARBA" id="ARBA00023242"/>
    </source>
</evidence>
<dbReference type="AlphaFoldDB" id="A0A3P7L8L1"/>
<evidence type="ECO:0000256" key="4">
    <source>
        <dbReference type="ARBA" id="ARBA00023159"/>
    </source>
</evidence>
<protein>
    <recommendedName>
        <fullName evidence="7">Mediator of RNA polymerase II transcription subunit 31</fullName>
    </recommendedName>
</protein>
<keyword evidence="10" id="KW-1185">Reference proteome</keyword>
<dbReference type="EMBL" id="UYRU01055057">
    <property type="protein sequence ID" value="VDN12904.1"/>
    <property type="molecule type" value="Genomic_DNA"/>
</dbReference>
<sequence length="120" mass="14238">MDDPWRRFQIELEFVQCLGNPNYLNCTILSQQGCFDKSEFINYLAYLQYWKEPAYSKYLLYVYCGAIGELLYLYIFNIARAPSARFIDDQVLLHWQSYLRKRSELISKHIEKLGASTNMA</sequence>
<comment type="function">
    <text evidence="7">Component of the Mediator complex, a coactivator involved in the regulated transcription of nearly all RNA polymerase II-dependent genes. Mediator functions as a bridge to convey information from gene-specific regulatory proteins to the basal RNA polymerase II transcription machinery. Mediator is recruited to promoters by direct interactions with regulatory proteins and serves as a scaffold for the assembly of a functional preinitiation complex with RNA polymerase II and the general transcription factors.</text>
</comment>